<name>A0A8H4PZ13_9HYPO</name>
<dbReference type="AlphaFoldDB" id="A0A8H4PZ13"/>
<comment type="caution">
    <text evidence="2">The sequence shown here is derived from an EMBL/GenBank/DDBJ whole genome shotgun (WGS) entry which is preliminary data.</text>
</comment>
<proteinExistence type="predicted"/>
<evidence type="ECO:0000313" key="2">
    <source>
        <dbReference type="EMBL" id="KAF4513074.1"/>
    </source>
</evidence>
<dbReference type="EMBL" id="JAAVMX010000001">
    <property type="protein sequence ID" value="KAF4513074.1"/>
    <property type="molecule type" value="Genomic_DNA"/>
</dbReference>
<feature type="compositionally biased region" description="Acidic residues" evidence="1">
    <location>
        <begin position="584"/>
        <end position="612"/>
    </location>
</feature>
<feature type="compositionally biased region" description="Basic and acidic residues" evidence="1">
    <location>
        <begin position="467"/>
        <end position="478"/>
    </location>
</feature>
<protein>
    <submittedName>
        <fullName evidence="2">Uncharacterized protein</fullName>
    </submittedName>
</protein>
<sequence length="664" mass="74963">MPFSGKIIQLLAARNPTLDLRRQPPGRVTQNTLYRNLDDSDVEHWSDFSYANIEAAYGHLFDIGPVTCEARNPRATPTEIEKEGHVDDLTLLWNWEVCREPLKRGADKVQSDLGIENHDISMKHLGQQSKDPGSDCRVKAPDWSIFSRDEGRTVLLWGDSKCSSKWSSQIDEIPAGLKANWIWPFRQMLTYCVNDSTRYGYILTPEEVVVLRVYEDNATQEYPWRVQYTSVPWTNAGLGILTVNLSIWALAMMALNQDHRPIRGRQDTLPLNAWWTTHDASASNTTESIVLSSTVRYRGEEAPDFDSPAFWNRQFQDLESKYKPLDNVASRVRASWTAARSVERPAAPVCKKPRFGRSLMIVQGKQSVNERPPPNSRCDNHKALDVSAHASAANGQGNVTMPTYLCHGFRWHRRGIRIFVIVNNLDDVAPDWIVGRTSASLILQEFRNAYDFLPSRPLAAAAATATEEGKRKTQHQDDDLSLPPSRVPASEDEVLMHDWSSVKLLEEYDLEETTRASRPYAYVADHVVRVDLGANVAKEMAKYQTMAEERSDGWFEKLRDKLQATEDIQWYVVVCADGERAVPEEELDDDDTDLEQEGERPDEDEAQAEEELPPPPPPTKDYPLPIRQRQQATPPRPAETRAHTDGRAPTPSGDDVACVPPPGG</sequence>
<organism evidence="2 3">
    <name type="scientific">Ophiocordyceps sinensis</name>
    <dbReference type="NCBI Taxonomy" id="72228"/>
    <lineage>
        <taxon>Eukaryota</taxon>
        <taxon>Fungi</taxon>
        <taxon>Dikarya</taxon>
        <taxon>Ascomycota</taxon>
        <taxon>Pezizomycotina</taxon>
        <taxon>Sordariomycetes</taxon>
        <taxon>Hypocreomycetidae</taxon>
        <taxon>Hypocreales</taxon>
        <taxon>Ophiocordycipitaceae</taxon>
        <taxon>Ophiocordyceps</taxon>
    </lineage>
</organism>
<feature type="region of interest" description="Disordered" evidence="1">
    <location>
        <begin position="463"/>
        <end position="487"/>
    </location>
</feature>
<keyword evidence="3" id="KW-1185">Reference proteome</keyword>
<dbReference type="Proteomes" id="UP000557566">
    <property type="component" value="Unassembled WGS sequence"/>
</dbReference>
<feature type="region of interest" description="Disordered" evidence="1">
    <location>
        <begin position="581"/>
        <end position="664"/>
    </location>
</feature>
<evidence type="ECO:0000313" key="3">
    <source>
        <dbReference type="Proteomes" id="UP000557566"/>
    </source>
</evidence>
<reference evidence="2 3" key="1">
    <citation type="journal article" date="2020" name="Genome Biol. Evol.">
        <title>A new high-quality draft genome assembly of the Chinese cordyceps Ophiocordyceps sinensis.</title>
        <authorList>
            <person name="Shu R."/>
            <person name="Zhang J."/>
            <person name="Meng Q."/>
            <person name="Zhang H."/>
            <person name="Zhou G."/>
            <person name="Li M."/>
            <person name="Wu P."/>
            <person name="Zhao Y."/>
            <person name="Chen C."/>
            <person name="Qin Q."/>
        </authorList>
    </citation>
    <scope>NUCLEOTIDE SEQUENCE [LARGE SCALE GENOMIC DNA]</scope>
    <source>
        <strain evidence="2 3">IOZ07</strain>
    </source>
</reference>
<dbReference type="OrthoDB" id="371463at2759"/>
<accession>A0A8H4PZ13</accession>
<gene>
    <name evidence="2" type="ORF">G6O67_000394</name>
</gene>
<evidence type="ECO:0000256" key="1">
    <source>
        <dbReference type="SAM" id="MobiDB-lite"/>
    </source>
</evidence>